<dbReference type="GO" id="GO:0009982">
    <property type="term" value="F:pseudouridine synthase activity"/>
    <property type="evidence" value="ECO:0007669"/>
    <property type="project" value="InterPro"/>
</dbReference>
<dbReference type="SUPFAM" id="SSF55120">
    <property type="entry name" value="Pseudouridine synthase"/>
    <property type="match status" value="1"/>
</dbReference>
<dbReference type="InterPro" id="IPR020103">
    <property type="entry name" value="PsdUridine_synth_cat_dom_sf"/>
</dbReference>
<protein>
    <recommendedName>
        <fullName evidence="2">RNA pseudouridylate synthase</fullName>
    </recommendedName>
    <alternativeName>
        <fullName evidence="3">RNA-uridine isomerase</fullName>
    </alternativeName>
</protein>
<evidence type="ECO:0000256" key="2">
    <source>
        <dbReference type="ARBA" id="ARBA00031870"/>
    </source>
</evidence>
<dbReference type="InterPro" id="IPR006145">
    <property type="entry name" value="PsdUridine_synth_RsuA/RluA"/>
</dbReference>
<reference evidence="6" key="1">
    <citation type="submission" date="2021-03" db="EMBL/GenBank/DDBJ databases">
        <title>Genome sequencing of Bifidobacterium longum subsp. infantis JCM 7009.</title>
        <authorList>
            <person name="Kim J."/>
        </authorList>
    </citation>
    <scope>NUCLEOTIDE SEQUENCE</scope>
    <source>
        <strain evidence="6">JCM 7009</strain>
    </source>
</reference>
<dbReference type="PANTHER" id="PTHR21600">
    <property type="entry name" value="MITOCHONDRIAL RNA PSEUDOURIDINE SYNTHASE"/>
    <property type="match status" value="1"/>
</dbReference>
<dbReference type="Pfam" id="PF00849">
    <property type="entry name" value="PseudoU_synth_2"/>
    <property type="match status" value="1"/>
</dbReference>
<dbReference type="GO" id="GO:0003723">
    <property type="term" value="F:RNA binding"/>
    <property type="evidence" value="ECO:0007669"/>
    <property type="project" value="InterPro"/>
</dbReference>
<comment type="catalytic activity">
    <reaction evidence="1">
        <text>a uridine in RNA = a pseudouridine in RNA</text>
        <dbReference type="Rhea" id="RHEA:48348"/>
        <dbReference type="Rhea" id="RHEA-COMP:12068"/>
        <dbReference type="Rhea" id="RHEA-COMP:12069"/>
        <dbReference type="ChEBI" id="CHEBI:65314"/>
        <dbReference type="ChEBI" id="CHEBI:65315"/>
    </reaction>
</comment>
<dbReference type="Gene3D" id="3.30.2350.10">
    <property type="entry name" value="Pseudouridine synthase"/>
    <property type="match status" value="1"/>
</dbReference>
<gene>
    <name evidence="6" type="ORF">BLI009_11230</name>
</gene>
<dbReference type="EMBL" id="CP071248">
    <property type="protein sequence ID" value="QSP98722.1"/>
    <property type="molecule type" value="Genomic_DNA"/>
</dbReference>
<name>A0AAX1LPH6_BIFLI</name>
<dbReference type="Proteomes" id="UP000663618">
    <property type="component" value="Chromosome"/>
</dbReference>
<proteinExistence type="predicted"/>
<sequence length="258" mass="29548">MDVLYEDERIIVVDKPHFLATMPRGMWYRQTALIRLRERLGEPDITPAHRLDRMTAGVLVFVRDPACRGAYQMLFQNRQAVKIYECLAPCRPISCPRFGTIIQVEPPRPFPLLRRSHIVKERGVLAAFETPGLVNAETLIERGDLILPPTDGKWRAESESGFLSPESGPYSPKVGSRSEGQLIYRYTLHPRTGRTHQLRVHMNALGLPIVGDDFYPCIQARRYDDFSQPLQLVARVLRFTDPVTGQEREFVSRQPLLI</sequence>
<dbReference type="InterPro" id="IPR050188">
    <property type="entry name" value="RluA_PseudoU_synthase"/>
</dbReference>
<feature type="domain" description="Pseudouridine synthase RsuA/RluA-like" evidence="5">
    <location>
        <begin position="10"/>
        <end position="204"/>
    </location>
</feature>
<evidence type="ECO:0000256" key="4">
    <source>
        <dbReference type="SAM" id="MobiDB-lite"/>
    </source>
</evidence>
<dbReference type="AlphaFoldDB" id="A0AAX1LPH6"/>
<evidence type="ECO:0000256" key="1">
    <source>
        <dbReference type="ARBA" id="ARBA00000073"/>
    </source>
</evidence>
<dbReference type="PANTHER" id="PTHR21600:SF84">
    <property type="entry name" value="PSEUDOURIDINE SYNTHASE RSUA_RLUA-LIKE DOMAIN-CONTAINING PROTEIN"/>
    <property type="match status" value="1"/>
</dbReference>
<feature type="region of interest" description="Disordered" evidence="4">
    <location>
        <begin position="157"/>
        <end position="176"/>
    </location>
</feature>
<evidence type="ECO:0000256" key="3">
    <source>
        <dbReference type="ARBA" id="ARBA00033164"/>
    </source>
</evidence>
<dbReference type="InterPro" id="IPR006224">
    <property type="entry name" value="PsdUridine_synth_RluA-like_CS"/>
</dbReference>
<dbReference type="RefSeq" id="WP_206649253.1">
    <property type="nucleotide sequence ID" value="NZ_CP071248.1"/>
</dbReference>
<evidence type="ECO:0000313" key="7">
    <source>
        <dbReference type="Proteomes" id="UP000663618"/>
    </source>
</evidence>
<accession>A0AAX1LPH6</accession>
<evidence type="ECO:0000313" key="6">
    <source>
        <dbReference type="EMBL" id="QSP98722.1"/>
    </source>
</evidence>
<dbReference type="GO" id="GO:0140098">
    <property type="term" value="F:catalytic activity, acting on RNA"/>
    <property type="evidence" value="ECO:0007669"/>
    <property type="project" value="UniProtKB-ARBA"/>
</dbReference>
<evidence type="ECO:0000259" key="5">
    <source>
        <dbReference type="Pfam" id="PF00849"/>
    </source>
</evidence>
<dbReference type="GO" id="GO:0000455">
    <property type="term" value="P:enzyme-directed rRNA pseudouridine synthesis"/>
    <property type="evidence" value="ECO:0007669"/>
    <property type="project" value="TreeGrafter"/>
</dbReference>
<organism evidence="6 7">
    <name type="scientific">Bifidobacterium longum subsp. infantis</name>
    <dbReference type="NCBI Taxonomy" id="1682"/>
    <lineage>
        <taxon>Bacteria</taxon>
        <taxon>Bacillati</taxon>
        <taxon>Actinomycetota</taxon>
        <taxon>Actinomycetes</taxon>
        <taxon>Bifidobacteriales</taxon>
        <taxon>Bifidobacteriaceae</taxon>
        <taxon>Bifidobacterium</taxon>
    </lineage>
</organism>
<dbReference type="PROSITE" id="PS01129">
    <property type="entry name" value="PSI_RLU"/>
    <property type="match status" value="1"/>
</dbReference>